<keyword evidence="2" id="KW-0472">Membrane</keyword>
<dbReference type="InterPro" id="IPR050491">
    <property type="entry name" value="AmpC-like"/>
</dbReference>
<evidence type="ECO:0000256" key="1">
    <source>
        <dbReference type="ARBA" id="ARBA00004370"/>
    </source>
</evidence>
<accession>A0ABV0BTI3</accession>
<dbReference type="Pfam" id="PF00144">
    <property type="entry name" value="Beta-lactamase"/>
    <property type="match status" value="1"/>
</dbReference>
<dbReference type="SUPFAM" id="SSF56601">
    <property type="entry name" value="beta-lactamase/transpeptidase-like"/>
    <property type="match status" value="1"/>
</dbReference>
<reference evidence="4 5" key="1">
    <citation type="submission" date="2024-04" db="EMBL/GenBank/DDBJ databases">
        <title>WGS of bacteria from Torrens River.</title>
        <authorList>
            <person name="Wyrsch E.R."/>
            <person name="Drigo B."/>
        </authorList>
    </citation>
    <scope>NUCLEOTIDE SEQUENCE [LARGE SCALE GENOMIC DNA]</scope>
    <source>
        <strain evidence="4 5">TWI391</strain>
    </source>
</reference>
<dbReference type="GO" id="GO:0016787">
    <property type="term" value="F:hydrolase activity"/>
    <property type="evidence" value="ECO:0007669"/>
    <property type="project" value="UniProtKB-KW"/>
</dbReference>
<dbReference type="PANTHER" id="PTHR46825">
    <property type="entry name" value="D-ALANYL-D-ALANINE-CARBOXYPEPTIDASE/ENDOPEPTIDASE AMPH"/>
    <property type="match status" value="1"/>
</dbReference>
<comment type="caution">
    <text evidence="4">The sequence shown here is derived from an EMBL/GenBank/DDBJ whole genome shotgun (WGS) entry which is preliminary data.</text>
</comment>
<comment type="subcellular location">
    <subcellularLocation>
        <location evidence="1">Membrane</location>
    </subcellularLocation>
</comment>
<dbReference type="InterPro" id="IPR012338">
    <property type="entry name" value="Beta-lactam/transpept-like"/>
</dbReference>
<organism evidence="4 5">
    <name type="scientific">Sphingobacterium kitahiroshimense</name>
    <dbReference type="NCBI Taxonomy" id="470446"/>
    <lineage>
        <taxon>Bacteria</taxon>
        <taxon>Pseudomonadati</taxon>
        <taxon>Bacteroidota</taxon>
        <taxon>Sphingobacteriia</taxon>
        <taxon>Sphingobacteriales</taxon>
        <taxon>Sphingobacteriaceae</taxon>
        <taxon>Sphingobacterium</taxon>
    </lineage>
</organism>
<evidence type="ECO:0000259" key="3">
    <source>
        <dbReference type="Pfam" id="PF00144"/>
    </source>
</evidence>
<protein>
    <submittedName>
        <fullName evidence="4">Serine hydrolase domain-containing protein</fullName>
        <ecNumber evidence="4">3.1.1.103</ecNumber>
    </submittedName>
</protein>
<name>A0ABV0BTI3_9SPHI</name>
<sequence length="369" mass="41639">MLHPIIKSMPKTVIFSFLIFLSISVNGQDFTQIAGKIMERDSIPEMAFAVVTKDSIIIKKVLGHHKISEIDDKSDANLSDYFHLGSNTKAITSFVIAKLVESEKIDWNTKFFDLFPDLIVGSHTNYKHITLADLLAHKANIQPFTSGAAYQELPKFTGNKQEMREKFSQYVLTLPPFDKGNKYNYSNAGYSVATLMAEKVSGKSWEELINIFLSEELNIDVAFGWPNRNFENQPFGHWSENGKIVSIYSDNDYNLKMAEPAGDLSMNIENYAKFIQLNLLGLAGQDNFLKSRTYKFLHTASDEYALGWGNYTKNDEAISEHAGSDGTFFSYSQIDRKKLIGYIVLVNSGAESAQLGVFEMINHLKNNKK</sequence>
<dbReference type="EMBL" id="JBDJNQ010000004">
    <property type="protein sequence ID" value="MEN5377845.1"/>
    <property type="molecule type" value="Genomic_DNA"/>
</dbReference>
<dbReference type="InterPro" id="IPR001466">
    <property type="entry name" value="Beta-lactam-related"/>
</dbReference>
<dbReference type="Proteomes" id="UP001409291">
    <property type="component" value="Unassembled WGS sequence"/>
</dbReference>
<evidence type="ECO:0000256" key="2">
    <source>
        <dbReference type="ARBA" id="ARBA00023136"/>
    </source>
</evidence>
<evidence type="ECO:0000313" key="5">
    <source>
        <dbReference type="Proteomes" id="UP001409291"/>
    </source>
</evidence>
<evidence type="ECO:0000313" key="4">
    <source>
        <dbReference type="EMBL" id="MEN5377845.1"/>
    </source>
</evidence>
<dbReference type="PANTHER" id="PTHR46825:SF11">
    <property type="entry name" value="PENICILLIN-BINDING PROTEIN 4"/>
    <property type="match status" value="1"/>
</dbReference>
<proteinExistence type="predicted"/>
<dbReference type="RefSeq" id="WP_221197796.1">
    <property type="nucleotide sequence ID" value="NZ_JBDJLH010000002.1"/>
</dbReference>
<dbReference type="Gene3D" id="3.40.710.10">
    <property type="entry name" value="DD-peptidase/beta-lactamase superfamily"/>
    <property type="match status" value="1"/>
</dbReference>
<feature type="domain" description="Beta-lactamase-related" evidence="3">
    <location>
        <begin position="31"/>
        <end position="350"/>
    </location>
</feature>
<dbReference type="EC" id="3.1.1.103" evidence="4"/>
<keyword evidence="4" id="KW-0378">Hydrolase</keyword>
<keyword evidence="5" id="KW-1185">Reference proteome</keyword>
<gene>
    <name evidence="4" type="ORF">ABE541_11270</name>
</gene>